<feature type="transmembrane region" description="Helical" evidence="10">
    <location>
        <begin position="225"/>
        <end position="244"/>
    </location>
</feature>
<keyword evidence="4" id="KW-0474">Menaquinone biosynthesis</keyword>
<evidence type="ECO:0000313" key="11">
    <source>
        <dbReference type="EMBL" id="GFY67934.1"/>
    </source>
</evidence>
<keyword evidence="6" id="KW-0808">Transferase</keyword>
<comment type="similarity">
    <text evidence="3">Belongs to the UbiA prenyltransferase family.</text>
</comment>
<dbReference type="InterPro" id="IPR044878">
    <property type="entry name" value="UbiA_sf"/>
</dbReference>
<dbReference type="Proteomes" id="UP000886998">
    <property type="component" value="Unassembled WGS sequence"/>
</dbReference>
<evidence type="ECO:0000256" key="10">
    <source>
        <dbReference type="SAM" id="Phobius"/>
    </source>
</evidence>
<comment type="pathway">
    <text evidence="2">Quinol/quinone metabolism; menaquinone biosynthesis.</text>
</comment>
<accession>A0A8X6YE45</accession>
<dbReference type="GO" id="GO:0005783">
    <property type="term" value="C:endoplasmic reticulum"/>
    <property type="evidence" value="ECO:0007669"/>
    <property type="project" value="TreeGrafter"/>
</dbReference>
<dbReference type="GO" id="GO:0009234">
    <property type="term" value="P:menaquinone biosynthetic process"/>
    <property type="evidence" value="ECO:0007669"/>
    <property type="project" value="UniProtKB-KW"/>
</dbReference>
<evidence type="ECO:0000256" key="3">
    <source>
        <dbReference type="ARBA" id="ARBA00005985"/>
    </source>
</evidence>
<dbReference type="OrthoDB" id="203513at2759"/>
<dbReference type="PANTHER" id="PTHR13929">
    <property type="entry name" value="1,4-DIHYDROXY-2-NAPHTHOATE OCTAPRENYLTRANSFERASE"/>
    <property type="match status" value="1"/>
</dbReference>
<evidence type="ECO:0000256" key="1">
    <source>
        <dbReference type="ARBA" id="ARBA00004141"/>
    </source>
</evidence>
<protein>
    <submittedName>
        <fullName evidence="11">UbiA prenyltransferase domain-containing protein 1 homolog</fullName>
    </submittedName>
</protein>
<sequence>MRYYKKQNKDNARTFLTTHLGKSLVFIYELNIPSFLLRKSGPVIMPAVQCQQNSEVQEHGDISNHAGNTQMVANARSSKLSTFSTYVHALRPWSFSASLMPVAIGAVLAYKTTEKFDFAIFFISCLTAVSVHAAGNVVNTYFDYMKGIDSRRSGDDRTLVDKLLTPEEMVHLGVILYTLGCVGFIGTVLLSTAKMEHLALVYFGGLSSSFLYTGGIGLKYIAMGDVLIIVTFGPLSVLFSFMAQTGYMDFYTLFYAMPLALNTEAILHSNNTRDMENDHRVGVVTLAILFGYAGSHILYALLLFTPYILFTILGLHYSFCFFLPLITLPTAFKLEKMFRDRTLQKVPKETAKLNVSFGLFYLLACMMTNKDKFPYLGVI</sequence>
<dbReference type="GO" id="GO:0042371">
    <property type="term" value="P:vitamin K biosynthetic process"/>
    <property type="evidence" value="ECO:0007669"/>
    <property type="project" value="TreeGrafter"/>
</dbReference>
<name>A0A8X6YE45_9ARAC</name>
<dbReference type="InterPro" id="IPR000537">
    <property type="entry name" value="UbiA_prenyltransferase"/>
</dbReference>
<keyword evidence="8 10" id="KW-1133">Transmembrane helix</keyword>
<feature type="transmembrane region" description="Helical" evidence="10">
    <location>
        <begin position="199"/>
        <end position="218"/>
    </location>
</feature>
<dbReference type="PANTHER" id="PTHR13929:SF0">
    <property type="entry name" value="UBIA PRENYLTRANSFERASE DOMAIN-CONTAINING PROTEIN 1"/>
    <property type="match status" value="1"/>
</dbReference>
<keyword evidence="12" id="KW-1185">Reference proteome</keyword>
<keyword evidence="5" id="KW-0637">Prenyltransferase</keyword>
<feature type="transmembrane region" description="Helical" evidence="10">
    <location>
        <begin position="172"/>
        <end position="193"/>
    </location>
</feature>
<feature type="transmembrane region" description="Helical" evidence="10">
    <location>
        <begin position="307"/>
        <end position="332"/>
    </location>
</feature>
<organism evidence="11 12">
    <name type="scientific">Trichonephila inaurata madagascariensis</name>
    <dbReference type="NCBI Taxonomy" id="2747483"/>
    <lineage>
        <taxon>Eukaryota</taxon>
        <taxon>Metazoa</taxon>
        <taxon>Ecdysozoa</taxon>
        <taxon>Arthropoda</taxon>
        <taxon>Chelicerata</taxon>
        <taxon>Arachnida</taxon>
        <taxon>Araneae</taxon>
        <taxon>Araneomorphae</taxon>
        <taxon>Entelegynae</taxon>
        <taxon>Araneoidea</taxon>
        <taxon>Nephilidae</taxon>
        <taxon>Trichonephila</taxon>
        <taxon>Trichonephila inaurata</taxon>
    </lineage>
</organism>
<keyword evidence="9 10" id="KW-0472">Membrane</keyword>
<dbReference type="Pfam" id="PF01040">
    <property type="entry name" value="UbiA"/>
    <property type="match status" value="1"/>
</dbReference>
<gene>
    <name evidence="11" type="primary">heix</name>
    <name evidence="11" type="ORF">TNIN_305181</name>
</gene>
<evidence type="ECO:0000256" key="9">
    <source>
        <dbReference type="ARBA" id="ARBA00023136"/>
    </source>
</evidence>
<feature type="transmembrane region" description="Helical" evidence="10">
    <location>
        <begin position="118"/>
        <end position="142"/>
    </location>
</feature>
<dbReference type="EMBL" id="BMAV01016827">
    <property type="protein sequence ID" value="GFY67934.1"/>
    <property type="molecule type" value="Genomic_DNA"/>
</dbReference>
<evidence type="ECO:0000313" key="12">
    <source>
        <dbReference type="Proteomes" id="UP000886998"/>
    </source>
</evidence>
<dbReference type="GO" id="GO:0000139">
    <property type="term" value="C:Golgi membrane"/>
    <property type="evidence" value="ECO:0007669"/>
    <property type="project" value="TreeGrafter"/>
</dbReference>
<evidence type="ECO:0000256" key="4">
    <source>
        <dbReference type="ARBA" id="ARBA00022428"/>
    </source>
</evidence>
<evidence type="ECO:0000256" key="5">
    <source>
        <dbReference type="ARBA" id="ARBA00022602"/>
    </source>
</evidence>
<comment type="subcellular location">
    <subcellularLocation>
        <location evidence="1">Membrane</location>
        <topology evidence="1">Multi-pass membrane protein</topology>
    </subcellularLocation>
</comment>
<proteinExistence type="inferred from homology"/>
<dbReference type="Gene3D" id="1.20.120.1780">
    <property type="entry name" value="UbiA prenyltransferase"/>
    <property type="match status" value="1"/>
</dbReference>
<reference evidence="11" key="1">
    <citation type="submission" date="2020-08" db="EMBL/GenBank/DDBJ databases">
        <title>Multicomponent nature underlies the extraordinary mechanical properties of spider dragline silk.</title>
        <authorList>
            <person name="Kono N."/>
            <person name="Nakamura H."/>
            <person name="Mori M."/>
            <person name="Yoshida Y."/>
            <person name="Ohtoshi R."/>
            <person name="Malay A.D."/>
            <person name="Moran D.A.P."/>
            <person name="Tomita M."/>
            <person name="Numata K."/>
            <person name="Arakawa K."/>
        </authorList>
    </citation>
    <scope>NUCLEOTIDE SEQUENCE</scope>
</reference>
<dbReference type="GO" id="GO:0004659">
    <property type="term" value="F:prenyltransferase activity"/>
    <property type="evidence" value="ECO:0007669"/>
    <property type="project" value="UniProtKB-KW"/>
</dbReference>
<comment type="caution">
    <text evidence="11">The sequence shown here is derived from an EMBL/GenBank/DDBJ whole genome shotgun (WGS) entry which is preliminary data.</text>
</comment>
<evidence type="ECO:0000256" key="8">
    <source>
        <dbReference type="ARBA" id="ARBA00022989"/>
    </source>
</evidence>
<dbReference type="AlphaFoldDB" id="A0A8X6YE45"/>
<feature type="transmembrane region" description="Helical" evidence="10">
    <location>
        <begin position="353"/>
        <end position="369"/>
    </location>
</feature>
<dbReference type="CDD" id="cd13962">
    <property type="entry name" value="PT_UbiA_UBIAD1"/>
    <property type="match status" value="1"/>
</dbReference>
<evidence type="ECO:0000256" key="2">
    <source>
        <dbReference type="ARBA" id="ARBA00004863"/>
    </source>
</evidence>
<evidence type="ECO:0000256" key="7">
    <source>
        <dbReference type="ARBA" id="ARBA00022692"/>
    </source>
</evidence>
<dbReference type="InterPro" id="IPR026046">
    <property type="entry name" value="UBIAD1"/>
</dbReference>
<keyword evidence="7 10" id="KW-0812">Transmembrane</keyword>
<evidence type="ECO:0000256" key="6">
    <source>
        <dbReference type="ARBA" id="ARBA00022679"/>
    </source>
</evidence>
<feature type="transmembrane region" description="Helical" evidence="10">
    <location>
        <begin position="281"/>
        <end position="301"/>
    </location>
</feature>
<dbReference type="Gene3D" id="1.10.357.140">
    <property type="entry name" value="UbiA prenyltransferase"/>
    <property type="match status" value="1"/>
</dbReference>